<dbReference type="Pfam" id="PF02141">
    <property type="entry name" value="DENN"/>
    <property type="match status" value="1"/>
</dbReference>
<dbReference type="Pfam" id="PF03456">
    <property type="entry name" value="uDENN"/>
    <property type="match status" value="1"/>
</dbReference>
<reference evidence="2 3" key="1">
    <citation type="journal article" date="2024" name="BMC Biol.">
        <title>Comparative genomics of Ascetosporea gives new insight into the evolutionary basis for animal parasitism in Rhizaria.</title>
        <authorList>
            <person name="Hiltunen Thoren M."/>
            <person name="Onut-Brannstrom I."/>
            <person name="Alfjorden A."/>
            <person name="Peckova H."/>
            <person name="Swords F."/>
            <person name="Hooper C."/>
            <person name="Holzer A.S."/>
            <person name="Bass D."/>
            <person name="Burki F."/>
        </authorList>
    </citation>
    <scope>NUCLEOTIDE SEQUENCE [LARGE SCALE GENOMIC DNA]</scope>
    <source>
        <strain evidence="2">20-A016</strain>
    </source>
</reference>
<dbReference type="Gene3D" id="3.40.50.11500">
    <property type="match status" value="1"/>
</dbReference>
<protein>
    <submittedName>
        <fullName evidence="2">DENN domain-containing protein 5B</fullName>
    </submittedName>
</protein>
<dbReference type="InterPro" id="IPR001194">
    <property type="entry name" value="cDENN_dom"/>
</dbReference>
<keyword evidence="3" id="KW-1185">Reference proteome</keyword>
<dbReference type="InterPro" id="IPR043153">
    <property type="entry name" value="DENN_C"/>
</dbReference>
<dbReference type="InterPro" id="IPR051696">
    <property type="entry name" value="DENN_Domain_GEFs"/>
</dbReference>
<evidence type="ECO:0000259" key="1">
    <source>
        <dbReference type="PROSITE" id="PS50211"/>
    </source>
</evidence>
<dbReference type="PANTHER" id="PTHR12296:SF21">
    <property type="entry name" value="DENN DOMAIN-CONTAINING PROTEIN 3"/>
    <property type="match status" value="1"/>
</dbReference>
<sequence>MEEGDYTVNWYRCEAFEKDEDTKLKMKIYRRPSQILKTDAKKTFYKIAEYFLVCDLEPHIKKDQFSKNVPRLCYRYPPSDRRELPLDSLNEINLFTFPSYFHFRESWIPPIVFHSTVTLNEQRIYGSTLIFYKKILSKTESKMLYEPISLTFLSKTAFLDQFSAILKYLYLSHFHSGFEKTVDLKSPAKNMAKFIRLLCGSIPPPSTFRTISLKLEPSKQESLSKKGSPKNRRKTITVYSKTKIDSNINRVRKGKRRETINHPILVPGEGVSFKETRSSVIEPLEKLGRLKLGEMAPNYLDATKTNLIRMQKPNKKLHRSCSASVVENTIARKMEYSKAAADIFENDVPITLSNSRFLSNESFNVEVSLHKDYRFFSLPLLSVNLYQNLLNIFDVHTIVKVVACLMCEISTVFFSSQFSLLTKIQECFKALLFPFIWSHIYIPNLPRELLHIVDAPVPVYFYDCSTF</sequence>
<dbReference type="EMBL" id="JBDODL010001098">
    <property type="protein sequence ID" value="MES1921123.1"/>
    <property type="molecule type" value="Genomic_DNA"/>
</dbReference>
<evidence type="ECO:0000313" key="2">
    <source>
        <dbReference type="EMBL" id="MES1921123.1"/>
    </source>
</evidence>
<proteinExistence type="predicted"/>
<dbReference type="SMART" id="SM00799">
    <property type="entry name" value="DENN"/>
    <property type="match status" value="1"/>
</dbReference>
<dbReference type="PROSITE" id="PS50211">
    <property type="entry name" value="DENN"/>
    <property type="match status" value="1"/>
</dbReference>
<name>A0ABV2ANB6_9EUKA</name>
<feature type="domain" description="UDENN" evidence="1">
    <location>
        <begin position="51"/>
        <end position="467"/>
    </location>
</feature>
<organism evidence="2 3">
    <name type="scientific">Bonamia ostreae</name>
    <dbReference type="NCBI Taxonomy" id="126728"/>
    <lineage>
        <taxon>Eukaryota</taxon>
        <taxon>Sar</taxon>
        <taxon>Rhizaria</taxon>
        <taxon>Endomyxa</taxon>
        <taxon>Ascetosporea</taxon>
        <taxon>Haplosporida</taxon>
        <taxon>Bonamia</taxon>
    </lineage>
</organism>
<dbReference type="InterPro" id="IPR005113">
    <property type="entry name" value="uDENN_dom"/>
</dbReference>
<dbReference type="PANTHER" id="PTHR12296">
    <property type="entry name" value="DENN DOMAIN-CONTAINING PROTEIN 4"/>
    <property type="match status" value="1"/>
</dbReference>
<gene>
    <name evidence="2" type="primary">DENND5B</name>
    <name evidence="2" type="ORF">MHBO_002705</name>
</gene>
<dbReference type="Proteomes" id="UP001439008">
    <property type="component" value="Unassembled WGS sequence"/>
</dbReference>
<dbReference type="InterPro" id="IPR037516">
    <property type="entry name" value="Tripartite_DENN"/>
</dbReference>
<evidence type="ECO:0000313" key="3">
    <source>
        <dbReference type="Proteomes" id="UP001439008"/>
    </source>
</evidence>
<accession>A0ABV2ANB6</accession>
<comment type="caution">
    <text evidence="2">The sequence shown here is derived from an EMBL/GenBank/DDBJ whole genome shotgun (WGS) entry which is preliminary data.</text>
</comment>